<dbReference type="EMBL" id="JANVFT010000087">
    <property type="protein sequence ID" value="KAJ4471222.1"/>
    <property type="molecule type" value="Genomic_DNA"/>
</dbReference>
<accession>A0ABQ8V3S4</accession>
<proteinExistence type="predicted"/>
<sequence length="375" mass="41122">MDTQESSLSPIPSEQQLPNVAEVVGSPVLFSHQLASQFELGDMGRAELSEVAKCIGGQLPPAMVMAHLYSLAAQFKTHENQQALKREVANLTLKVDTISESIETMPTLTKPQKDDILATCKLVVYNPVHIDYDNDSIVQDGKLKEQGSTNSFKSFFVQESTSMKRVVKDHVRIQASYAKSALRNAIIKSMRVGVTQATSTIAGSMGSSTKILVQETSQVILLRYFVRQERPDLFDTSKTKTKAKTRKSSKRAHVNGDNFAINWQATNPSETTAAPILTTAAGTADTVHEGQSVNEIDEQESKATAWASGFTEWINSKINGTPGKDDALALILTLTVASIKNSSRKSSCFFHKTSFQTFLANELPPFPLSHIQQQQ</sequence>
<name>A0ABQ8V3S4_9AGAR</name>
<evidence type="ECO:0000313" key="1">
    <source>
        <dbReference type="EMBL" id="KAJ4471222.1"/>
    </source>
</evidence>
<dbReference type="Proteomes" id="UP001150217">
    <property type="component" value="Unassembled WGS sequence"/>
</dbReference>
<gene>
    <name evidence="1" type="ORF">C8R41DRAFT_924582</name>
</gene>
<reference evidence="1" key="1">
    <citation type="submission" date="2022-08" db="EMBL/GenBank/DDBJ databases">
        <title>A Global Phylogenomic Analysis of the Shiitake Genus Lentinula.</title>
        <authorList>
            <consortium name="DOE Joint Genome Institute"/>
            <person name="Sierra-Patev S."/>
            <person name="Min B."/>
            <person name="Naranjo-Ortiz M."/>
            <person name="Looney B."/>
            <person name="Konkel Z."/>
            <person name="Slot J.C."/>
            <person name="Sakamoto Y."/>
            <person name="Steenwyk J.L."/>
            <person name="Rokas A."/>
            <person name="Carro J."/>
            <person name="Camarero S."/>
            <person name="Ferreira P."/>
            <person name="Molpeceres G."/>
            <person name="Ruiz-Duenas F.J."/>
            <person name="Serrano A."/>
            <person name="Henrissat B."/>
            <person name="Drula E."/>
            <person name="Hughes K.W."/>
            <person name="Mata J.L."/>
            <person name="Ishikawa N.K."/>
            <person name="Vargas-Isla R."/>
            <person name="Ushijima S."/>
            <person name="Smith C.A."/>
            <person name="Ahrendt S."/>
            <person name="Andreopoulos W."/>
            <person name="He G."/>
            <person name="Labutti K."/>
            <person name="Lipzen A."/>
            <person name="Ng V."/>
            <person name="Riley R."/>
            <person name="Sandor L."/>
            <person name="Barry K."/>
            <person name="Martinez A.T."/>
            <person name="Xiao Y."/>
            <person name="Gibbons J.G."/>
            <person name="Terashima K."/>
            <person name="Grigoriev I.V."/>
            <person name="Hibbett D.S."/>
        </authorList>
    </citation>
    <scope>NUCLEOTIDE SEQUENCE</scope>
    <source>
        <strain evidence="1">RHP3577 ss4</strain>
    </source>
</reference>
<evidence type="ECO:0000313" key="2">
    <source>
        <dbReference type="Proteomes" id="UP001150217"/>
    </source>
</evidence>
<keyword evidence="2" id="KW-1185">Reference proteome</keyword>
<protein>
    <submittedName>
        <fullName evidence="1">Uncharacterized protein</fullName>
    </submittedName>
</protein>
<organism evidence="1 2">
    <name type="scientific">Lentinula lateritia</name>
    <dbReference type="NCBI Taxonomy" id="40482"/>
    <lineage>
        <taxon>Eukaryota</taxon>
        <taxon>Fungi</taxon>
        <taxon>Dikarya</taxon>
        <taxon>Basidiomycota</taxon>
        <taxon>Agaricomycotina</taxon>
        <taxon>Agaricomycetes</taxon>
        <taxon>Agaricomycetidae</taxon>
        <taxon>Agaricales</taxon>
        <taxon>Marasmiineae</taxon>
        <taxon>Omphalotaceae</taxon>
        <taxon>Lentinula</taxon>
    </lineage>
</organism>
<comment type="caution">
    <text evidence="1">The sequence shown here is derived from an EMBL/GenBank/DDBJ whole genome shotgun (WGS) entry which is preliminary data.</text>
</comment>